<keyword evidence="2" id="KW-1185">Reference proteome</keyword>
<reference evidence="1" key="1">
    <citation type="submission" date="2021-01" db="UniProtKB">
        <authorList>
            <consortium name="EnsemblPlants"/>
        </authorList>
    </citation>
    <scope>IDENTIFICATION</scope>
</reference>
<name>A0A7N0V4U9_KALFE</name>
<dbReference type="AlphaFoldDB" id="A0A7N0V4U9"/>
<proteinExistence type="predicted"/>
<evidence type="ECO:0000313" key="1">
    <source>
        <dbReference type="EnsemblPlants" id="Kaladp0098s0008.1.v1.1.CDS.1"/>
    </source>
</evidence>
<sequence length="58" mass="6063">MCSGLRRGNRNRGLGFHLIGDGWLAEVGEGSGWSESRCLRLRFRVPGCGSGVLGGASG</sequence>
<dbReference type="EnsemblPlants" id="Kaladp0098s0008.1.v1.1">
    <property type="protein sequence ID" value="Kaladp0098s0008.1.v1.1.CDS.1"/>
    <property type="gene ID" value="Kaladp0098s0008.v1.1"/>
</dbReference>
<protein>
    <submittedName>
        <fullName evidence="1">Uncharacterized protein</fullName>
    </submittedName>
</protein>
<dbReference type="Gramene" id="Kaladp0098s0008.1.v1.1">
    <property type="protein sequence ID" value="Kaladp0098s0008.1.v1.1.CDS.1"/>
    <property type="gene ID" value="Kaladp0098s0008.v1.1"/>
</dbReference>
<organism evidence="1 2">
    <name type="scientific">Kalanchoe fedtschenkoi</name>
    <name type="common">Lavender scallops</name>
    <name type="synonym">South American air plant</name>
    <dbReference type="NCBI Taxonomy" id="63787"/>
    <lineage>
        <taxon>Eukaryota</taxon>
        <taxon>Viridiplantae</taxon>
        <taxon>Streptophyta</taxon>
        <taxon>Embryophyta</taxon>
        <taxon>Tracheophyta</taxon>
        <taxon>Spermatophyta</taxon>
        <taxon>Magnoliopsida</taxon>
        <taxon>eudicotyledons</taxon>
        <taxon>Gunneridae</taxon>
        <taxon>Pentapetalae</taxon>
        <taxon>Saxifragales</taxon>
        <taxon>Crassulaceae</taxon>
        <taxon>Kalanchoe</taxon>
    </lineage>
</organism>
<accession>A0A7N0V4U9</accession>
<dbReference type="Proteomes" id="UP000594263">
    <property type="component" value="Unplaced"/>
</dbReference>
<evidence type="ECO:0000313" key="2">
    <source>
        <dbReference type="Proteomes" id="UP000594263"/>
    </source>
</evidence>